<dbReference type="InterPro" id="IPR030392">
    <property type="entry name" value="S74_ICA"/>
</dbReference>
<dbReference type="OrthoDB" id="4463518at2"/>
<dbReference type="eggNOG" id="ENOG50332AB">
    <property type="taxonomic scope" value="Bacteria"/>
</dbReference>
<proteinExistence type="predicted"/>
<dbReference type="Pfam" id="PF13884">
    <property type="entry name" value="Peptidase_S74"/>
    <property type="match status" value="1"/>
</dbReference>
<reference evidence="3 4" key="2">
    <citation type="journal article" date="2012" name="Int. J. Syst. Evol. Microbiol.">
        <title>Magnetococcus marinus gen. nov., sp. nov., a marine, magnetotactic bacterium that represents a novel lineage (Magnetococcaceae fam. nov.; Magnetococcales ord. nov.) at the base of the Alphaproteobacteria.</title>
        <authorList>
            <person name="Bazylinski D.A."/>
            <person name="Williams T.J."/>
            <person name="Lefevre C.T."/>
            <person name="Berg R.J."/>
            <person name="Zhang C.L."/>
            <person name="Bowser S.S."/>
            <person name="Dean A.J."/>
            <person name="Beveridge T.J."/>
        </authorList>
    </citation>
    <scope>NUCLEOTIDE SEQUENCE [LARGE SCALE GENOMIC DNA]</scope>
    <source>
        <strain evidence="4">ATCC BAA-1437 / JCM 17883 / MC-1</strain>
    </source>
</reference>
<dbReference type="KEGG" id="mgm:Mmc1_1014"/>
<sequence length="381" mass="40735">MGKSAPAMPAAPDPVATANAQAAANKEAVNESAKVNQFRQETPYGVLDWSGEIGTPDRTMKVTLSEDAQRAYGDQQAIAANLAQIAMGRMGQIDAGPFSLDGVAQVPNGASLEQARNQAMQEYYAHGSQFLDKRTANEQSKLQDRLIQQGVGLDSRAYRQAMQDFQEQSHEAYAELESRARLAGSSEASQQYQLGRQMRNDEIQEMVFQRTQPMNELSAILQGSPAIQAPSFGAPSQYSVAPADVMGAIQNNYNAQVSAANSARAANAATTGAVIGGLGAIGGAWISSRRFKQHFADLAAEDMLDAVKRLPVQAWRYNPAMVPDDDAVHVGPYAEDWQQVTGLGDGVTLNMLDVAGLLLGAVQGLIAQVEQLQAAQQEHGS</sequence>
<feature type="domain" description="Peptidase S74" evidence="2">
    <location>
        <begin position="287"/>
        <end position="381"/>
    </location>
</feature>
<dbReference type="PROSITE" id="PS51688">
    <property type="entry name" value="ICA"/>
    <property type="match status" value="1"/>
</dbReference>
<feature type="region of interest" description="Disordered" evidence="1">
    <location>
        <begin position="1"/>
        <end position="21"/>
    </location>
</feature>
<dbReference type="STRING" id="156889.Mmc1_1014"/>
<dbReference type="EMBL" id="CP000471">
    <property type="protein sequence ID" value="ABK43532.1"/>
    <property type="molecule type" value="Genomic_DNA"/>
</dbReference>
<dbReference type="RefSeq" id="WP_011712689.1">
    <property type="nucleotide sequence ID" value="NC_008576.1"/>
</dbReference>
<gene>
    <name evidence="3" type="ordered locus">Mmc1_1014</name>
</gene>
<dbReference type="HOGENOM" id="CLU_725228_0_0_5"/>
<accession>A0L6D9</accession>
<protein>
    <recommendedName>
        <fullName evidence="2">Peptidase S74 domain-containing protein</fullName>
    </recommendedName>
</protein>
<evidence type="ECO:0000313" key="3">
    <source>
        <dbReference type="EMBL" id="ABK43532.1"/>
    </source>
</evidence>
<reference evidence="4" key="1">
    <citation type="journal article" date="2009" name="Appl. Environ. Microbiol.">
        <title>Complete genome sequence of the chemolithoautotrophic marine magnetotactic coccus strain MC-1.</title>
        <authorList>
            <person name="Schubbe S."/>
            <person name="Williams T.J."/>
            <person name="Xie G."/>
            <person name="Kiss H.E."/>
            <person name="Brettin T.S."/>
            <person name="Martinez D."/>
            <person name="Ross C.A."/>
            <person name="Schuler D."/>
            <person name="Cox B.L."/>
            <person name="Nealson K.H."/>
            <person name="Bazylinski D.A."/>
        </authorList>
    </citation>
    <scope>NUCLEOTIDE SEQUENCE [LARGE SCALE GENOMIC DNA]</scope>
    <source>
        <strain evidence="4">ATCC BAA-1437 / JCM 17883 / MC-1</strain>
    </source>
</reference>
<evidence type="ECO:0000313" key="4">
    <source>
        <dbReference type="Proteomes" id="UP000002586"/>
    </source>
</evidence>
<keyword evidence="4" id="KW-1185">Reference proteome</keyword>
<dbReference type="AlphaFoldDB" id="A0L6D9"/>
<evidence type="ECO:0000256" key="1">
    <source>
        <dbReference type="SAM" id="MobiDB-lite"/>
    </source>
</evidence>
<name>A0L6D9_MAGMM</name>
<dbReference type="Proteomes" id="UP000002586">
    <property type="component" value="Chromosome"/>
</dbReference>
<evidence type="ECO:0000259" key="2">
    <source>
        <dbReference type="PROSITE" id="PS51688"/>
    </source>
</evidence>
<organism evidence="3 4">
    <name type="scientific">Magnetococcus marinus (strain ATCC BAA-1437 / JCM 17883 / MC-1)</name>
    <dbReference type="NCBI Taxonomy" id="156889"/>
    <lineage>
        <taxon>Bacteria</taxon>
        <taxon>Pseudomonadati</taxon>
        <taxon>Pseudomonadota</taxon>
        <taxon>Magnetococcia</taxon>
        <taxon>Magnetococcales</taxon>
        <taxon>Magnetococcaceae</taxon>
        <taxon>Magnetococcus</taxon>
    </lineage>
</organism>